<dbReference type="PROSITE" id="PS50068">
    <property type="entry name" value="LDLRA_2"/>
    <property type="match status" value="1"/>
</dbReference>
<dbReference type="InterPro" id="IPR002172">
    <property type="entry name" value="LDrepeatLR_classA_rpt"/>
</dbReference>
<feature type="region of interest" description="Disordered" evidence="3">
    <location>
        <begin position="439"/>
        <end position="481"/>
    </location>
</feature>
<feature type="transmembrane region" description="Helical" evidence="4">
    <location>
        <begin position="231"/>
        <end position="258"/>
    </location>
</feature>
<keyword evidence="6" id="KW-1185">Reference proteome</keyword>
<gene>
    <name evidence="5" type="ORF">OXX778_LOCUS5495</name>
</gene>
<reference evidence="5" key="1">
    <citation type="submission" date="2021-02" db="EMBL/GenBank/DDBJ databases">
        <authorList>
            <person name="Nowell W R."/>
        </authorList>
    </citation>
    <scope>NUCLEOTIDE SEQUENCE</scope>
    <source>
        <strain evidence="5">Ploen Becks lab</strain>
    </source>
</reference>
<keyword evidence="4" id="KW-0472">Membrane</keyword>
<dbReference type="OrthoDB" id="9988974at2759"/>
<evidence type="ECO:0000256" key="3">
    <source>
        <dbReference type="SAM" id="MobiDB-lite"/>
    </source>
</evidence>
<keyword evidence="1" id="KW-1015">Disulfide bond</keyword>
<evidence type="ECO:0000313" key="5">
    <source>
        <dbReference type="EMBL" id="CAF0781621.1"/>
    </source>
</evidence>
<evidence type="ECO:0000256" key="4">
    <source>
        <dbReference type="SAM" id="Phobius"/>
    </source>
</evidence>
<name>A0A813RHZ9_9BILA</name>
<keyword evidence="4" id="KW-0812">Transmembrane</keyword>
<protein>
    <submittedName>
        <fullName evidence="5">Uncharacterized protein</fullName>
    </submittedName>
</protein>
<dbReference type="Proteomes" id="UP000663879">
    <property type="component" value="Unassembled WGS sequence"/>
</dbReference>
<dbReference type="AlphaFoldDB" id="A0A813RHZ9"/>
<feature type="transmembrane region" description="Helical" evidence="4">
    <location>
        <begin position="364"/>
        <end position="388"/>
    </location>
</feature>
<evidence type="ECO:0000256" key="2">
    <source>
        <dbReference type="PROSITE-ProRule" id="PRU00124"/>
    </source>
</evidence>
<evidence type="ECO:0000313" key="6">
    <source>
        <dbReference type="Proteomes" id="UP000663879"/>
    </source>
</evidence>
<feature type="transmembrane region" description="Helical" evidence="4">
    <location>
        <begin position="295"/>
        <end position="323"/>
    </location>
</feature>
<feature type="compositionally biased region" description="Polar residues" evidence="3">
    <location>
        <begin position="460"/>
        <end position="471"/>
    </location>
</feature>
<accession>A0A813RHZ9</accession>
<dbReference type="EMBL" id="CAJNOC010000602">
    <property type="protein sequence ID" value="CAF0781621.1"/>
    <property type="molecule type" value="Genomic_DNA"/>
</dbReference>
<comment type="caution">
    <text evidence="5">The sequence shown here is derived from an EMBL/GenBank/DDBJ whole genome shotgun (WGS) entry which is preliminary data.</text>
</comment>
<evidence type="ECO:0000256" key="1">
    <source>
        <dbReference type="ARBA" id="ARBA00023157"/>
    </source>
</evidence>
<comment type="caution">
    <text evidence="2">Lacks conserved residue(s) required for the propagation of feature annotation.</text>
</comment>
<proteinExistence type="predicted"/>
<sequence length="481" mass="55709">MHRNIYVGLVVIPLLIALCLLLFSLQTEYWTSLDYSKIKSINSYDTNKFQLKKIKFEFPKYTSLFGECDEFKSIEILLPKDNLLIEPSPSATSIEFADEHIALRSNDYDRNGCISKEECSRLNQNESFSCFCCEKSANHSYDSCCFLKSHLCDGVVNCMDKSDEFENCPIRKLYYAHRYLDNKNKCLRHQYNLYTFFRKVLGRNFTDENDVNSDFCLRKLLKSTSYSVKIFVLRVLTLLLSILCVIFTVFCLISISFVSCCSDLPKANNSNDHLASEEDFEISTMSSSSKKKCNCLLCPFVFFSIFSFLSFLSCLIGLCIYLYSLSYARNVYLVYDPEFIPEHISQAYQYNAWLFDIQQLGASFYTYLASFLLYLLVLLTSTCLSCRIQLSPEWKNRHVNSYEVLQMHDIVLNGNAKGKRDSKQFKKLNREIKANEKEAKRIGKKYKNKNNKSDDGFSFSEESNALTSPKTRLTAMDDSYE</sequence>
<organism evidence="5 6">
    <name type="scientific">Brachionus calyciflorus</name>
    <dbReference type="NCBI Taxonomy" id="104777"/>
    <lineage>
        <taxon>Eukaryota</taxon>
        <taxon>Metazoa</taxon>
        <taxon>Spiralia</taxon>
        <taxon>Gnathifera</taxon>
        <taxon>Rotifera</taxon>
        <taxon>Eurotatoria</taxon>
        <taxon>Monogononta</taxon>
        <taxon>Pseudotrocha</taxon>
        <taxon>Ploima</taxon>
        <taxon>Brachionidae</taxon>
        <taxon>Brachionus</taxon>
    </lineage>
</organism>
<keyword evidence="4" id="KW-1133">Transmembrane helix</keyword>